<accession>A0A0V8QKA2</accession>
<evidence type="ECO:0000313" key="3">
    <source>
        <dbReference type="Proteomes" id="UP000054874"/>
    </source>
</evidence>
<gene>
    <name evidence="2" type="ORF">ASU35_05095</name>
</gene>
<name>A0A0V8QKA2_9FIRM</name>
<reference evidence="2 3" key="1">
    <citation type="submission" date="2015-11" db="EMBL/GenBank/DDBJ databases">
        <title>Butyribacter intestini gen. nov., sp. nov., a butyric acid-producing bacterium of the family Lachnospiraceae isolated from the human faeces.</title>
        <authorList>
            <person name="Zou Y."/>
            <person name="Xue W."/>
            <person name="Luo G."/>
            <person name="Lv M."/>
        </authorList>
    </citation>
    <scope>NUCLEOTIDE SEQUENCE [LARGE SCALE GENOMIC DNA]</scope>
    <source>
        <strain evidence="2 3">ACET-33324</strain>
    </source>
</reference>
<dbReference type="Proteomes" id="UP000054874">
    <property type="component" value="Unassembled WGS sequence"/>
</dbReference>
<evidence type="ECO:0000313" key="2">
    <source>
        <dbReference type="EMBL" id="KSV60553.1"/>
    </source>
</evidence>
<dbReference type="InterPro" id="IPR007936">
    <property type="entry name" value="VapE-like_dom"/>
</dbReference>
<proteinExistence type="predicted"/>
<feature type="domain" description="Virulence-associated protein E-like" evidence="1">
    <location>
        <begin position="106"/>
        <end position="164"/>
    </location>
</feature>
<sequence>MADEIREHLATTQKGQTANTIGNCMIVFRADSMLRGVIRLNLLTERVDIVRDLGWRRMTAALTDTDMKYLRLYFEENYGITSNPKIEDALAIIANENRYHPIQDCLASLVWDKVPRIRGCLHHFLGAEQSDYVETCLTHFLLGAINRVFHPGCKYEEMLCLVGGE</sequence>
<evidence type="ECO:0000259" key="1">
    <source>
        <dbReference type="Pfam" id="PF05272"/>
    </source>
</evidence>
<keyword evidence="3" id="KW-1185">Reference proteome</keyword>
<protein>
    <recommendedName>
        <fullName evidence="1">Virulence-associated protein E-like domain-containing protein</fullName>
    </recommendedName>
</protein>
<dbReference type="AlphaFoldDB" id="A0A0V8QKA2"/>
<dbReference type="EMBL" id="LNAM01000002">
    <property type="protein sequence ID" value="KSV60553.1"/>
    <property type="molecule type" value="Genomic_DNA"/>
</dbReference>
<dbReference type="OrthoDB" id="9763644at2"/>
<dbReference type="Pfam" id="PF05272">
    <property type="entry name" value="VapE-like_dom"/>
    <property type="match status" value="1"/>
</dbReference>
<organism evidence="2 3">
    <name type="scientific">Acetivibrio ethanolgignens</name>
    <dbReference type="NCBI Taxonomy" id="290052"/>
    <lineage>
        <taxon>Bacteria</taxon>
        <taxon>Bacillati</taxon>
        <taxon>Bacillota</taxon>
        <taxon>Clostridia</taxon>
        <taxon>Eubacteriales</taxon>
        <taxon>Oscillospiraceae</taxon>
        <taxon>Acetivibrio</taxon>
    </lineage>
</organism>
<dbReference type="STRING" id="290052.ASU35_05095"/>
<comment type="caution">
    <text evidence="2">The sequence shown here is derived from an EMBL/GenBank/DDBJ whole genome shotgun (WGS) entry which is preliminary data.</text>
</comment>